<dbReference type="PANTHER" id="PTHR45295:SF1">
    <property type="entry name" value="CHAPERONE PROTEIN DNAJ C76, CHLOROPLASTIC"/>
    <property type="match status" value="1"/>
</dbReference>
<dbReference type="EMBL" id="HG996473">
    <property type="protein sequence ID" value="CAG1857047.1"/>
    <property type="molecule type" value="Genomic_DNA"/>
</dbReference>
<dbReference type="PANTHER" id="PTHR45295">
    <property type="entry name" value="CHAPERONE PROTEIN DNAJ C76, CHLOROPLASTIC"/>
    <property type="match status" value="1"/>
</dbReference>
<dbReference type="Pfam" id="PF13370">
    <property type="entry name" value="Fer4_13"/>
    <property type="match status" value="1"/>
</dbReference>
<name>A0A804HLZ6_MUSAM</name>
<evidence type="ECO:0000313" key="3">
    <source>
        <dbReference type="EMBL" id="CAG1857047.1"/>
    </source>
</evidence>
<dbReference type="Gene3D" id="3.30.70.20">
    <property type="match status" value="1"/>
</dbReference>
<organism evidence="4 5">
    <name type="scientific">Musa acuminata subsp. malaccensis</name>
    <name type="common">Wild banana</name>
    <name type="synonym">Musa malaccensis</name>
    <dbReference type="NCBI Taxonomy" id="214687"/>
    <lineage>
        <taxon>Eukaryota</taxon>
        <taxon>Viridiplantae</taxon>
        <taxon>Streptophyta</taxon>
        <taxon>Embryophyta</taxon>
        <taxon>Tracheophyta</taxon>
        <taxon>Spermatophyta</taxon>
        <taxon>Magnoliopsida</taxon>
        <taxon>Liliopsida</taxon>
        <taxon>Zingiberales</taxon>
        <taxon>Musaceae</taxon>
        <taxon>Musa</taxon>
    </lineage>
</organism>
<accession>A0A804HLZ6</accession>
<keyword evidence="1" id="KW-0175">Coiled coil</keyword>
<dbReference type="OrthoDB" id="376357at2759"/>
<dbReference type="GO" id="GO:0005783">
    <property type="term" value="C:endoplasmic reticulum"/>
    <property type="evidence" value="ECO:0007669"/>
    <property type="project" value="UniProtKB-ARBA"/>
</dbReference>
<dbReference type="SUPFAM" id="SSF54862">
    <property type="entry name" value="4Fe-4S ferredoxins"/>
    <property type="match status" value="1"/>
</dbReference>
<dbReference type="PROSITE" id="PS50076">
    <property type="entry name" value="DNAJ_2"/>
    <property type="match status" value="1"/>
</dbReference>
<gene>
    <name evidence="3" type="ORF">GSMUA_35910.1</name>
</gene>
<dbReference type="PRINTS" id="PR00625">
    <property type="entry name" value="JDOMAIN"/>
</dbReference>
<evidence type="ECO:0000313" key="4">
    <source>
        <dbReference type="EnsemblPlants" id="Ma00_p00510.1"/>
    </source>
</evidence>
<proteinExistence type="predicted"/>
<dbReference type="AlphaFoldDB" id="A0A804HLZ6"/>
<dbReference type="Gene3D" id="1.10.287.110">
    <property type="entry name" value="DnaJ domain"/>
    <property type="match status" value="1"/>
</dbReference>
<dbReference type="InterPro" id="IPR036869">
    <property type="entry name" value="J_dom_sf"/>
</dbReference>
<evidence type="ECO:0000256" key="1">
    <source>
        <dbReference type="SAM" id="Coils"/>
    </source>
</evidence>
<protein>
    <submittedName>
        <fullName evidence="3">(wild Malaysian banana) hypothetical protein</fullName>
    </submittedName>
</protein>
<evidence type="ECO:0000259" key="2">
    <source>
        <dbReference type="PROSITE" id="PS50076"/>
    </source>
</evidence>
<feature type="coiled-coil region" evidence="1">
    <location>
        <begin position="251"/>
        <end position="278"/>
    </location>
</feature>
<reference evidence="4" key="2">
    <citation type="submission" date="2021-05" db="UniProtKB">
        <authorList>
            <consortium name="EnsemblPlants"/>
        </authorList>
    </citation>
    <scope>IDENTIFICATION</scope>
    <source>
        <strain evidence="4">subsp. malaccensis</strain>
    </source>
</reference>
<reference evidence="3" key="1">
    <citation type="submission" date="2021-03" db="EMBL/GenBank/DDBJ databases">
        <authorList>
            <consortium name="Genoscope - CEA"/>
            <person name="William W."/>
        </authorList>
    </citation>
    <scope>NUCLEOTIDE SEQUENCE</scope>
    <source>
        <strain evidence="3">Doubled-haploid Pahang</strain>
    </source>
</reference>
<dbReference type="FunCoup" id="A0A804HLZ6">
    <property type="interactions" value="519"/>
</dbReference>
<evidence type="ECO:0000313" key="5">
    <source>
        <dbReference type="Proteomes" id="UP000012960"/>
    </source>
</evidence>
<dbReference type="CDD" id="cd06257">
    <property type="entry name" value="DnaJ"/>
    <property type="match status" value="1"/>
</dbReference>
<dbReference type="EnsemblPlants" id="Ma00_t00510.1">
    <property type="protein sequence ID" value="Ma00_p00510.1"/>
    <property type="gene ID" value="Ma00_g00510"/>
</dbReference>
<keyword evidence="5" id="KW-1185">Reference proteome</keyword>
<dbReference type="GO" id="GO:0009507">
    <property type="term" value="C:chloroplast"/>
    <property type="evidence" value="ECO:0007669"/>
    <property type="project" value="EnsemblPlants"/>
</dbReference>
<dbReference type="OMA" id="IRWLAPM"/>
<feature type="domain" description="J" evidence="2">
    <location>
        <begin position="63"/>
        <end position="126"/>
    </location>
</feature>
<dbReference type="SMART" id="SM00271">
    <property type="entry name" value="DnaJ"/>
    <property type="match status" value="1"/>
</dbReference>
<dbReference type="Proteomes" id="UP000012960">
    <property type="component" value="Unplaced"/>
</dbReference>
<dbReference type="Gramene" id="Ma00_t00510.1">
    <property type="protein sequence ID" value="Ma00_p00510.1"/>
    <property type="gene ID" value="Ma00_g00510"/>
</dbReference>
<dbReference type="Pfam" id="PF00226">
    <property type="entry name" value="DnaJ"/>
    <property type="match status" value="1"/>
</dbReference>
<dbReference type="InterPro" id="IPR001623">
    <property type="entry name" value="DnaJ_domain"/>
</dbReference>
<sequence length="478" mass="52633">MAAVALFHGAVPPPPPVFYLNAPPKARNNSHFHSLQFHRHLSYRCTRRGASSSSSSSWATDFDLYDLLGVDRCSDQFEIKKAYRALQKRCHPDIAGPAGHDMAILLNEIYSVLSDPIARGAYDHEQAKLSEFQGYTGKPVYSTWFGPEDEERAVFVDELKCVGCLKCALFASKTFAIESAYGRARVVGQWADPEERILDAVKTCPVDCISFVERSNLAALEFLMSKQPRGSVRISAGNAVGTRVSNIFAEVTKFQNRYRQMKEKASREESKVHDLRRESRSWAIRGIRSISNWWYWRPPSAATVEADTYLTLIPTRSTIPSTDRLQEAAARHKTKGMAGLKGKTSTSSEHGDDYYWTPITFLPPPSTTTPSTLELFSGDVSESKDEEVRSAAAINKRSRSAKDLMGPVMMAVVSAAAVGSKGTEMGGGLKEHIAGSTALGVVNSFELQMLLAGVTWFIIGMGIQSLVDAIGSKGVFRR</sequence>
<dbReference type="SUPFAM" id="SSF46565">
    <property type="entry name" value="Chaperone J-domain"/>
    <property type="match status" value="1"/>
</dbReference>